<dbReference type="Proteomes" id="UP000054893">
    <property type="component" value="Unassembled WGS sequence"/>
</dbReference>
<reference evidence="2 3" key="1">
    <citation type="submission" date="2016-01" db="EMBL/GenBank/DDBJ databases">
        <authorList>
            <person name="Oliw E.H."/>
        </authorList>
    </citation>
    <scope>NUCLEOTIDE SEQUENCE [LARGE SCALE GENOMIC DNA]</scope>
    <source>
        <strain evidence="2">LMG 22029</strain>
    </source>
</reference>
<keyword evidence="1" id="KW-0732">Signal</keyword>
<name>A0A158G624_CABSO</name>
<dbReference type="InterPro" id="IPR025421">
    <property type="entry name" value="DUF4148"/>
</dbReference>
<evidence type="ECO:0000256" key="1">
    <source>
        <dbReference type="SAM" id="SignalP"/>
    </source>
</evidence>
<dbReference type="EMBL" id="FCOC02000005">
    <property type="protein sequence ID" value="SAL27598.1"/>
    <property type="molecule type" value="Genomic_DNA"/>
</dbReference>
<evidence type="ECO:0008006" key="4">
    <source>
        <dbReference type="Google" id="ProtNLM"/>
    </source>
</evidence>
<evidence type="ECO:0000313" key="3">
    <source>
        <dbReference type="Proteomes" id="UP000054893"/>
    </source>
</evidence>
<dbReference type="RefSeq" id="WP_244164032.1">
    <property type="nucleotide sequence ID" value="NZ_FCOC02000005.1"/>
</dbReference>
<evidence type="ECO:0000313" key="2">
    <source>
        <dbReference type="EMBL" id="SAL27598.1"/>
    </source>
</evidence>
<feature type="signal peptide" evidence="1">
    <location>
        <begin position="1"/>
        <end position="22"/>
    </location>
</feature>
<protein>
    <recommendedName>
        <fullName evidence="4">Purine nucleoside phosphorylase</fullName>
    </recommendedName>
</protein>
<dbReference type="AlphaFoldDB" id="A0A158G624"/>
<feature type="chain" id="PRO_5007810316" description="Purine nucleoside phosphorylase" evidence="1">
    <location>
        <begin position="23"/>
        <end position="99"/>
    </location>
</feature>
<proteinExistence type="predicted"/>
<dbReference type="Pfam" id="PF13663">
    <property type="entry name" value="DUF4148"/>
    <property type="match status" value="1"/>
</dbReference>
<organism evidence="2 3">
    <name type="scientific">Caballeronia sordidicola</name>
    <name type="common">Burkholderia sordidicola</name>
    <dbReference type="NCBI Taxonomy" id="196367"/>
    <lineage>
        <taxon>Bacteria</taxon>
        <taxon>Pseudomonadati</taxon>
        <taxon>Pseudomonadota</taxon>
        <taxon>Betaproteobacteria</taxon>
        <taxon>Burkholderiales</taxon>
        <taxon>Burkholderiaceae</taxon>
        <taxon>Caballeronia</taxon>
    </lineage>
</organism>
<sequence length="99" mass="10797">MKHFYTMLTVSILASASNFAFAAEPHLTQAECQKYPFAPLTQPVTHKKLQRELGELEAAGYHPGGDDGSYPHHLEKAKAALQSEYQNDCAAPTVASNAH</sequence>
<accession>A0A158G624</accession>
<gene>
    <name evidence="2" type="ORF">AWB64_02289</name>
</gene>